<organism evidence="2 3">
    <name type="scientific">Arabis nemorensis</name>
    <dbReference type="NCBI Taxonomy" id="586526"/>
    <lineage>
        <taxon>Eukaryota</taxon>
        <taxon>Viridiplantae</taxon>
        <taxon>Streptophyta</taxon>
        <taxon>Embryophyta</taxon>
        <taxon>Tracheophyta</taxon>
        <taxon>Spermatophyta</taxon>
        <taxon>Magnoliopsida</taxon>
        <taxon>eudicotyledons</taxon>
        <taxon>Gunneridae</taxon>
        <taxon>Pentapetalae</taxon>
        <taxon>rosids</taxon>
        <taxon>malvids</taxon>
        <taxon>Brassicales</taxon>
        <taxon>Brassicaceae</taxon>
        <taxon>Arabideae</taxon>
        <taxon>Arabis</taxon>
    </lineage>
</organism>
<accession>A0A565BZ68</accession>
<proteinExistence type="predicted"/>
<reference evidence="2" key="1">
    <citation type="submission" date="2019-07" db="EMBL/GenBank/DDBJ databases">
        <authorList>
            <person name="Dittberner H."/>
        </authorList>
    </citation>
    <scope>NUCLEOTIDE SEQUENCE [LARGE SCALE GENOMIC DNA]</scope>
</reference>
<evidence type="ECO:0000256" key="1">
    <source>
        <dbReference type="SAM" id="MobiDB-lite"/>
    </source>
</evidence>
<feature type="compositionally biased region" description="Polar residues" evidence="1">
    <location>
        <begin position="125"/>
        <end position="139"/>
    </location>
</feature>
<feature type="region of interest" description="Disordered" evidence="1">
    <location>
        <begin position="54"/>
        <end position="85"/>
    </location>
</feature>
<dbReference type="EMBL" id="CABITT030000005">
    <property type="protein sequence ID" value="VVB06631.1"/>
    <property type="molecule type" value="Genomic_DNA"/>
</dbReference>
<evidence type="ECO:0000313" key="3">
    <source>
        <dbReference type="Proteomes" id="UP000489600"/>
    </source>
</evidence>
<keyword evidence="3" id="KW-1185">Reference proteome</keyword>
<gene>
    <name evidence="2" type="ORF">ANE_LOCUS17075</name>
</gene>
<feature type="compositionally biased region" description="Basic and acidic residues" evidence="1">
    <location>
        <begin position="54"/>
        <end position="75"/>
    </location>
</feature>
<feature type="region of interest" description="Disordered" evidence="1">
    <location>
        <begin position="125"/>
        <end position="164"/>
    </location>
</feature>
<name>A0A565BZ68_9BRAS</name>
<comment type="caution">
    <text evidence="2">The sequence shown here is derived from an EMBL/GenBank/DDBJ whole genome shotgun (WGS) entry which is preliminary data.</text>
</comment>
<protein>
    <submittedName>
        <fullName evidence="2">Uncharacterized protein</fullName>
    </submittedName>
</protein>
<dbReference type="AlphaFoldDB" id="A0A565BZ68"/>
<sequence length="164" mass="17807">MPETTEIVFDLIPSAARSSLTKRLALLRALSVTKPRLGSSWGLINRRQSSNLTKDAKFRDAKVRSEPSKPKDKSDQVSAEFKQWEEERSEMTAGLRRVIEKAGEESAKVFFTGGLVLVTASSVGGTFASKNPTLVTSEAPSYPHCHPTPTPSHASSLPQAPASR</sequence>
<evidence type="ECO:0000313" key="2">
    <source>
        <dbReference type="EMBL" id="VVB06631.1"/>
    </source>
</evidence>
<dbReference type="Proteomes" id="UP000489600">
    <property type="component" value="Unassembled WGS sequence"/>
</dbReference>